<reference evidence="2" key="1">
    <citation type="submission" date="2009-06" db="EMBL/GenBank/DDBJ databases">
        <title>Complete sequence of Dickeya dadantii Ech703.</title>
        <authorList>
            <consortium name="US DOE Joint Genome Institute"/>
            <person name="Lucas S."/>
            <person name="Copeland A."/>
            <person name="Lapidus A."/>
            <person name="Glavina del Rio T."/>
            <person name="Dalin E."/>
            <person name="Tice H."/>
            <person name="Bruce D."/>
            <person name="Goodwin L."/>
            <person name="Pitluck S."/>
            <person name="Chertkov O."/>
            <person name="Brettin T."/>
            <person name="Detter J.C."/>
            <person name="Han C."/>
            <person name="Larimer F."/>
            <person name="Land M."/>
            <person name="Hauser L."/>
            <person name="Kyrpides N."/>
            <person name="Mikhailova N."/>
            <person name="Balakrishnan V."/>
            <person name="Glasner J."/>
            <person name="Perna N.T."/>
        </authorList>
    </citation>
    <scope>NUCLEOTIDE SEQUENCE [LARGE SCALE GENOMIC DNA]</scope>
    <source>
        <strain evidence="2">Ech703</strain>
    </source>
</reference>
<dbReference type="SUPFAM" id="SSF53335">
    <property type="entry name" value="S-adenosyl-L-methionine-dependent methyltransferases"/>
    <property type="match status" value="1"/>
</dbReference>
<dbReference type="HOGENOM" id="CLU_075049_1_0_6"/>
<feature type="domain" description="Methyltransferase type 11" evidence="1">
    <location>
        <begin position="76"/>
        <end position="125"/>
    </location>
</feature>
<dbReference type="InterPro" id="IPR013216">
    <property type="entry name" value="Methyltransf_11"/>
</dbReference>
<dbReference type="eggNOG" id="COG2226">
    <property type="taxonomic scope" value="Bacteria"/>
</dbReference>
<dbReference type="AlphaFoldDB" id="C6CB89"/>
<keyword evidence="2" id="KW-0808">Transferase</keyword>
<dbReference type="CDD" id="cd02440">
    <property type="entry name" value="AdoMet_MTases"/>
    <property type="match status" value="1"/>
</dbReference>
<protein>
    <submittedName>
        <fullName evidence="2">Methyltransferase type 11</fullName>
    </submittedName>
</protein>
<dbReference type="PANTHER" id="PTHR43036">
    <property type="entry name" value="OSJNBB0011N17.9 PROTEIN"/>
    <property type="match status" value="1"/>
</dbReference>
<dbReference type="GO" id="GO:0008757">
    <property type="term" value="F:S-adenosylmethionine-dependent methyltransferase activity"/>
    <property type="evidence" value="ECO:0007669"/>
    <property type="project" value="InterPro"/>
</dbReference>
<proteinExistence type="predicted"/>
<evidence type="ECO:0000313" key="3">
    <source>
        <dbReference type="Proteomes" id="UP000002734"/>
    </source>
</evidence>
<sequence>MKPAQTSQKIAAPESWEKIPWGNLYKETLNTALSPWWSRIFGFHLLKVGALSIEIDSEECTIPHQVNMCPALGRAHVVADPYQLPFAEKSIDACLLAHTLSYSADPHRVLREIDRVLISDGWLIISGFNPISLVGMGKLLPGVRRRQPYCSRMFSQMRVIDWLSLLNYEVVHHDSLHVLPWRHQERGVWRNHLPLLGCINVLIARKRTIPLTITPSKTLFRKSPLRRPLGATKSYYQSH</sequence>
<accession>C6CB89</accession>
<dbReference type="Pfam" id="PF08241">
    <property type="entry name" value="Methyltransf_11"/>
    <property type="match status" value="1"/>
</dbReference>
<dbReference type="PANTHER" id="PTHR43036:SF2">
    <property type="entry name" value="OS04G0481300 PROTEIN"/>
    <property type="match status" value="1"/>
</dbReference>
<name>C6CB89_MUSP7</name>
<dbReference type="GO" id="GO:0032259">
    <property type="term" value="P:methylation"/>
    <property type="evidence" value="ECO:0007669"/>
    <property type="project" value="UniProtKB-KW"/>
</dbReference>
<dbReference type="STRING" id="579405.Dd703_2840"/>
<gene>
    <name evidence="2" type="ordered locus">Dd703_2840</name>
</gene>
<dbReference type="Gene3D" id="3.40.50.150">
    <property type="entry name" value="Vaccinia Virus protein VP39"/>
    <property type="match status" value="1"/>
</dbReference>
<evidence type="ECO:0000313" key="2">
    <source>
        <dbReference type="EMBL" id="ACS86617.1"/>
    </source>
</evidence>
<dbReference type="RefSeq" id="WP_015854522.1">
    <property type="nucleotide sequence ID" value="NC_012880.1"/>
</dbReference>
<keyword evidence="3" id="KW-1185">Reference proteome</keyword>
<evidence type="ECO:0000259" key="1">
    <source>
        <dbReference type="Pfam" id="PF08241"/>
    </source>
</evidence>
<organism evidence="2 3">
    <name type="scientific">Musicola paradisiaca (strain Ech703)</name>
    <name type="common">Dickeya paradisiaca</name>
    <name type="synonym">Dickeya dadantii</name>
    <dbReference type="NCBI Taxonomy" id="579405"/>
    <lineage>
        <taxon>Bacteria</taxon>
        <taxon>Pseudomonadati</taxon>
        <taxon>Pseudomonadota</taxon>
        <taxon>Gammaproteobacteria</taxon>
        <taxon>Enterobacterales</taxon>
        <taxon>Pectobacteriaceae</taxon>
        <taxon>Musicola</taxon>
    </lineage>
</organism>
<dbReference type="EMBL" id="CP001654">
    <property type="protein sequence ID" value="ACS86617.1"/>
    <property type="molecule type" value="Genomic_DNA"/>
</dbReference>
<dbReference type="KEGG" id="dda:Dd703_2840"/>
<keyword evidence="2" id="KW-0489">Methyltransferase</keyword>
<dbReference type="InterPro" id="IPR029063">
    <property type="entry name" value="SAM-dependent_MTases_sf"/>
</dbReference>
<dbReference type="Proteomes" id="UP000002734">
    <property type="component" value="Chromosome"/>
</dbReference>